<dbReference type="GeneID" id="94196207"/>
<keyword evidence="2" id="KW-1185">Reference proteome</keyword>
<gene>
    <name evidence="1" type="ORF">BcabD6B2_41610</name>
</gene>
<accession>A0AAV4LX15</accession>
<evidence type="ECO:0000313" key="2">
    <source>
        <dbReference type="Proteomes" id="UP001497744"/>
    </source>
</evidence>
<name>A0AAV4LX15_BABCB</name>
<organism evidence="1 2">
    <name type="scientific">Babesia caballi</name>
    <dbReference type="NCBI Taxonomy" id="5871"/>
    <lineage>
        <taxon>Eukaryota</taxon>
        <taxon>Sar</taxon>
        <taxon>Alveolata</taxon>
        <taxon>Apicomplexa</taxon>
        <taxon>Aconoidasida</taxon>
        <taxon>Piroplasmida</taxon>
        <taxon>Babesiidae</taxon>
        <taxon>Babesia</taxon>
    </lineage>
</organism>
<protein>
    <submittedName>
        <fullName evidence="1">Variant erythrocyte surface antigen-1 family protein</fullName>
    </submittedName>
</protein>
<reference evidence="1 2" key="1">
    <citation type="submission" date="2021-06" db="EMBL/GenBank/DDBJ databases">
        <title>Genome sequence of Babesia caballi.</title>
        <authorList>
            <person name="Yamagishi J."/>
            <person name="Kidaka T."/>
            <person name="Ochi A."/>
        </authorList>
    </citation>
    <scope>NUCLEOTIDE SEQUENCE [LARGE SCALE GENOMIC DNA]</scope>
    <source>
        <strain evidence="1">USDA-D6B2</strain>
    </source>
</reference>
<proteinExistence type="predicted"/>
<dbReference type="RefSeq" id="XP_067716795.1">
    <property type="nucleotide sequence ID" value="XM_067860694.1"/>
</dbReference>
<sequence>MFEVTTISSSAQLHTCAQLIAVATNSPPRIPFSRPCRPLFWLPSNLKEAIDWILRVTGKDTANGDDGGTAGLAAAVEKLLGTVVVGELESPITVTQSLIENLATGLATFIGYKDSNGLIGADGIAVSNEPLERLRDAVLGFLAGFLGTLNDKAYQNVLKLSTHSPQIVKVIAVLKGCVGKGQQGFRTAIGNVETQLQKVSVLGGGIKEVLNKVKNVSAIKSNQGTVSAFATQVMEYFKSVLDMVVKDNGFNGQAASAKNHIGTLKGHLQTLVGKVGEQKGNLPINVGKDTVGGQQGIGGDLEKVKYNNAYLQPSYLTPIRDPKAKALASAVYSATTSFRRELQKPLYTSSYLPSATWDGSQDKPKCAKIFLGCIPLYYYGITYLYWQCNQPKNKGGWAEWTFGQGSRGYELRYFMAAIGFDINQFNLNSGETVMNSVSSKLTELSSATGTGVSYPQFIAELHKKLIADIVSVTFTSSNFTRHTIAALIHCAATYFQCKKRQNINKPGEPPPPATIRAMLYWLSGLTITQQFGSLLGHFTSTVPDEFKVAVSGSSGGQTLQALTADDLSGHLIPACILCPNILGLIQGAGDSADSEPWLHGLFGNALNLSYPSGLGLFRALCDYVYAVQFQLSFLVQMCISGSVNGGWQNCRYGKDVQPNGPVEAVKSWICPIIYGCQNKQCQHNSSKSCKHIEQCGSNGKGSPLQAFLTDFLGGFCHSTSAPCPPARRITQTTTSATRRGSCATCQWGSRVKREEQTLLTDMRFFLSSESFLPPILTPSVNSAKNLYVSLSARLKRWATSLDSTGTFAARCLTNVRF</sequence>
<dbReference type="AlphaFoldDB" id="A0AAV4LX15"/>
<dbReference type="Proteomes" id="UP001497744">
    <property type="component" value="Unassembled WGS sequence"/>
</dbReference>
<evidence type="ECO:0000313" key="1">
    <source>
        <dbReference type="EMBL" id="GIX64726.1"/>
    </source>
</evidence>
<comment type="caution">
    <text evidence="1">The sequence shown here is derived from an EMBL/GenBank/DDBJ whole genome shotgun (WGS) entry which is preliminary data.</text>
</comment>
<dbReference type="EMBL" id="BPLF01000003">
    <property type="protein sequence ID" value="GIX64726.1"/>
    <property type="molecule type" value="Genomic_DNA"/>
</dbReference>